<dbReference type="CDD" id="cd22849">
    <property type="entry name" value="NuzM"/>
    <property type="match status" value="1"/>
</dbReference>
<gene>
    <name evidence="1" type="primary">ABSGL_07913.1 scaffold 9181</name>
</gene>
<dbReference type="OrthoDB" id="2093493at2759"/>
<dbReference type="AlphaFoldDB" id="A0A168PCM4"/>
<dbReference type="InParanoid" id="A0A168PCM4"/>
<accession>A0A168PCM4</accession>
<reference evidence="1" key="1">
    <citation type="submission" date="2016-04" db="EMBL/GenBank/DDBJ databases">
        <authorList>
            <person name="Evans L.H."/>
            <person name="Alamgir A."/>
            <person name="Owens N."/>
            <person name="Weber N.D."/>
            <person name="Virtaneva K."/>
            <person name="Barbian K."/>
            <person name="Babar A."/>
            <person name="Rosenke K."/>
        </authorList>
    </citation>
    <scope>NUCLEOTIDE SEQUENCE [LARGE SCALE GENOMIC DNA]</scope>
    <source>
        <strain evidence="1">CBS 101.48</strain>
    </source>
</reference>
<evidence type="ECO:0008006" key="3">
    <source>
        <dbReference type="Google" id="ProtNLM"/>
    </source>
</evidence>
<organism evidence="1">
    <name type="scientific">Absidia glauca</name>
    <name type="common">Pin mould</name>
    <dbReference type="NCBI Taxonomy" id="4829"/>
    <lineage>
        <taxon>Eukaryota</taxon>
        <taxon>Fungi</taxon>
        <taxon>Fungi incertae sedis</taxon>
        <taxon>Mucoromycota</taxon>
        <taxon>Mucoromycotina</taxon>
        <taxon>Mucoromycetes</taxon>
        <taxon>Mucorales</taxon>
        <taxon>Cunninghamellaceae</taxon>
        <taxon>Absidia</taxon>
    </lineage>
</organism>
<dbReference type="OMA" id="VNWKTSE"/>
<evidence type="ECO:0000313" key="2">
    <source>
        <dbReference type="Proteomes" id="UP000078561"/>
    </source>
</evidence>
<dbReference type="STRING" id="4829.A0A168PCM4"/>
<name>A0A168PCM4_ABSGL</name>
<evidence type="ECO:0000313" key="1">
    <source>
        <dbReference type="EMBL" id="SAM02150.1"/>
    </source>
</evidence>
<dbReference type="PANTHER" id="PTHR37325:SF1">
    <property type="entry name" value="OXIDOREDUCTASE 21 KDA SUBUNIT, PUTATIVE (AFU_ORTHOLOGUE AFUA_4G05910)-RELATED"/>
    <property type="match status" value="1"/>
</dbReference>
<protein>
    <recommendedName>
        <fullName evidence="3">NADH dehydrogenase [ubiquinone] 1 alpha subcomplex subunit 7</fullName>
    </recommendedName>
</protein>
<dbReference type="EMBL" id="LT553674">
    <property type="protein sequence ID" value="SAM02150.1"/>
    <property type="molecule type" value="Genomic_DNA"/>
</dbReference>
<dbReference type="Proteomes" id="UP000078561">
    <property type="component" value="Unassembled WGS sequence"/>
</dbReference>
<keyword evidence="2" id="KW-1185">Reference proteome</keyword>
<sequence>MSWNSKTWSWVKKYFSVNPLSSNGMPPVGSFRTPAPGSRPEKYVYPKSSASNVSNNYYFQRDSRRNYPRLAVYTQQNVAGLIEGVPATKSIAGEEGATAVQKIQDAKPLVQVLDQKILYSAKGKAAPTPNWGRSVVWKESEDFVLPNDGK</sequence>
<dbReference type="InterPro" id="IPR016813">
    <property type="entry name" value="NADH_Ub_cplx-1_21kDa"/>
</dbReference>
<dbReference type="PANTHER" id="PTHR37325">
    <property type="entry name" value="OXIDOREDUCTASE 21 KDA SUBUNIT, PUTATIVE (AFU_ORTHOLOGUE AFUA_4G05910)-RELATED"/>
    <property type="match status" value="1"/>
</dbReference>
<proteinExistence type="predicted"/>